<evidence type="ECO:0000313" key="3">
    <source>
        <dbReference type="Proteomes" id="UP000059113"/>
    </source>
</evidence>
<sequence>MGMGQISLLAILALALLPSLGNLIGIALAEWRKPPDWLVGGAMHAAAGIATAVAAVELIPRSQERVETWILALALIGGAICSAGIAKATRLLRARLKSSASRATTWGAYAAVGVDLFTDGLITGGGGAVATSLGVLLAVSQVVGNLPGGFAIAANFRSADIPRVHRWSALALYPFLPVLGALAGYAVLADAGEVLTGSVLALFAGLLLTATIEDIVPEADQPQAPRRVSSTAFALGFAALLLTSAYLGE</sequence>
<feature type="transmembrane region" description="Helical" evidence="1">
    <location>
        <begin position="168"/>
        <end position="188"/>
    </location>
</feature>
<feature type="transmembrane region" description="Helical" evidence="1">
    <location>
        <begin position="135"/>
        <end position="156"/>
    </location>
</feature>
<evidence type="ECO:0008006" key="4">
    <source>
        <dbReference type="Google" id="ProtNLM"/>
    </source>
</evidence>
<dbReference type="AlphaFoldDB" id="A0A168M4Q6"/>
<name>A0A168M4Q6_9SPHN</name>
<keyword evidence="2" id="KW-0614">Plasmid</keyword>
<reference evidence="2 3" key="1">
    <citation type="submission" date="2016-04" db="EMBL/GenBank/DDBJ databases">
        <title>The complete genome sequence of Erythrobacter atlanticus s21-N3.</title>
        <authorList>
            <person name="Wang W."/>
            <person name="Wang L."/>
            <person name="Zhuang L."/>
            <person name="Shao Z."/>
        </authorList>
    </citation>
    <scope>NUCLEOTIDE SEQUENCE [LARGE SCALE GENOMIC DNA]</scope>
    <source>
        <strain evidence="3">s21-N3</strain>
        <plasmid evidence="3">Plasmid</plasmid>
    </source>
</reference>
<feature type="transmembrane region" description="Helical" evidence="1">
    <location>
        <begin position="68"/>
        <end position="86"/>
    </location>
</feature>
<keyword evidence="1" id="KW-0472">Membrane</keyword>
<feature type="transmembrane region" description="Helical" evidence="1">
    <location>
        <begin position="194"/>
        <end position="216"/>
    </location>
</feature>
<dbReference type="Proteomes" id="UP000059113">
    <property type="component" value="Plasmid"/>
</dbReference>
<evidence type="ECO:0000313" key="2">
    <source>
        <dbReference type="EMBL" id="ANC50598.1"/>
    </source>
</evidence>
<geneLocation type="plasmid" evidence="3"/>
<keyword evidence="1" id="KW-0812">Transmembrane</keyword>
<evidence type="ECO:0000256" key="1">
    <source>
        <dbReference type="SAM" id="Phobius"/>
    </source>
</evidence>
<feature type="transmembrane region" description="Helical" evidence="1">
    <location>
        <begin position="106"/>
        <end position="129"/>
    </location>
</feature>
<keyword evidence="3" id="KW-1185">Reference proteome</keyword>
<protein>
    <recommendedName>
        <fullName evidence="4">ZIP family metal transporter</fullName>
    </recommendedName>
</protein>
<dbReference type="EMBL" id="CP015441">
    <property type="protein sequence ID" value="ANC50598.1"/>
    <property type="molecule type" value="Genomic_DNA"/>
</dbReference>
<feature type="transmembrane region" description="Helical" evidence="1">
    <location>
        <begin position="228"/>
        <end position="247"/>
    </location>
</feature>
<proteinExistence type="predicted"/>
<organism evidence="2 3">
    <name type="scientific">Aurantiacibacter atlanticus</name>
    <dbReference type="NCBI Taxonomy" id="1648404"/>
    <lineage>
        <taxon>Bacteria</taxon>
        <taxon>Pseudomonadati</taxon>
        <taxon>Pseudomonadota</taxon>
        <taxon>Alphaproteobacteria</taxon>
        <taxon>Sphingomonadales</taxon>
        <taxon>Erythrobacteraceae</taxon>
        <taxon>Aurantiacibacter</taxon>
    </lineage>
</organism>
<dbReference type="KEGG" id="ery:CP97_14909"/>
<gene>
    <name evidence="2" type="ORF">CP97_14909</name>
</gene>
<accession>A0A168M4Q6</accession>
<keyword evidence="1" id="KW-1133">Transmembrane helix</keyword>